<feature type="signal peptide" evidence="1">
    <location>
        <begin position="1"/>
        <end position="17"/>
    </location>
</feature>
<dbReference type="EMBL" id="UXAW01000106">
    <property type="protein sequence ID" value="VDC33142.1"/>
    <property type="molecule type" value="Genomic_DNA"/>
</dbReference>
<name>A0A3P5XEI4_9RHOB</name>
<feature type="chain" id="PRO_5017993629" evidence="1">
    <location>
        <begin position="18"/>
        <end position="130"/>
    </location>
</feature>
<organism evidence="2 3">
    <name type="scientific">Pseudogemmobacter humi</name>
    <dbReference type="NCBI Taxonomy" id="2483812"/>
    <lineage>
        <taxon>Bacteria</taxon>
        <taxon>Pseudomonadati</taxon>
        <taxon>Pseudomonadota</taxon>
        <taxon>Alphaproteobacteria</taxon>
        <taxon>Rhodobacterales</taxon>
        <taxon>Paracoccaceae</taxon>
        <taxon>Pseudogemmobacter</taxon>
    </lineage>
</organism>
<proteinExistence type="predicted"/>
<evidence type="ECO:0000256" key="1">
    <source>
        <dbReference type="SAM" id="SignalP"/>
    </source>
</evidence>
<evidence type="ECO:0000313" key="2">
    <source>
        <dbReference type="EMBL" id="VDC33142.1"/>
    </source>
</evidence>
<dbReference type="AlphaFoldDB" id="A0A3P5XEI4"/>
<sequence length="130" mass="14251">MRRALIALALLATPALAQTPLSAEEFEAYVTGKTLTYSQFGTVFGIEEYLPNRKVRWKTTPEECQYGSWFQRGAMICFVYEYSSGEHCWTFWRDGDGLSALAEGAAPESILAEVGQTTDGLACPAPDVGV</sequence>
<dbReference type="OrthoDB" id="7304934at2"/>
<reference evidence="2 3" key="1">
    <citation type="submission" date="2018-11" db="EMBL/GenBank/DDBJ databases">
        <authorList>
            <person name="Criscuolo A."/>
        </authorList>
    </citation>
    <scope>NUCLEOTIDE SEQUENCE [LARGE SCALE GENOMIC DNA]</scope>
    <source>
        <strain evidence="2">ACIP111625</strain>
    </source>
</reference>
<keyword evidence="1" id="KW-0732">Signal</keyword>
<accession>A0A3P5XEI4</accession>
<keyword evidence="3" id="KW-1185">Reference proteome</keyword>
<dbReference type="Proteomes" id="UP000277498">
    <property type="component" value="Unassembled WGS sequence"/>
</dbReference>
<gene>
    <name evidence="2" type="ORF">XINFAN_03650</name>
</gene>
<evidence type="ECO:0000313" key="3">
    <source>
        <dbReference type="Proteomes" id="UP000277498"/>
    </source>
</evidence>
<dbReference type="RefSeq" id="WP_124088339.1">
    <property type="nucleotide sequence ID" value="NZ_UXAW01000106.1"/>
</dbReference>
<protein>
    <submittedName>
        <fullName evidence="2">Uncharacterized protein</fullName>
    </submittedName>
</protein>